<keyword evidence="1" id="KW-0805">Transcription regulation</keyword>
<feature type="compositionally biased region" description="Basic residues" evidence="4">
    <location>
        <begin position="517"/>
        <end position="535"/>
    </location>
</feature>
<evidence type="ECO:0000256" key="1">
    <source>
        <dbReference type="ARBA" id="ARBA00023015"/>
    </source>
</evidence>
<feature type="region of interest" description="Disordered" evidence="4">
    <location>
        <begin position="1"/>
        <end position="28"/>
    </location>
</feature>
<dbReference type="PANTHER" id="PTHR13964">
    <property type="entry name" value="RBP-RELATED"/>
    <property type="match status" value="1"/>
</dbReference>
<evidence type="ECO:0000313" key="7">
    <source>
        <dbReference type="Proteomes" id="UP001306508"/>
    </source>
</evidence>
<dbReference type="Pfam" id="PF01388">
    <property type="entry name" value="ARID"/>
    <property type="match status" value="1"/>
</dbReference>
<dbReference type="PROSITE" id="PS51011">
    <property type="entry name" value="ARID"/>
    <property type="match status" value="1"/>
</dbReference>
<dbReference type="InterPro" id="IPR051232">
    <property type="entry name" value="ARID/SWI1_ChromRemod"/>
</dbReference>
<dbReference type="Gene3D" id="1.10.150.60">
    <property type="entry name" value="ARID DNA-binding domain"/>
    <property type="match status" value="1"/>
</dbReference>
<keyword evidence="7" id="KW-1185">Reference proteome</keyword>
<feature type="compositionally biased region" description="Polar residues" evidence="4">
    <location>
        <begin position="1"/>
        <end position="14"/>
    </location>
</feature>
<evidence type="ECO:0000259" key="5">
    <source>
        <dbReference type="PROSITE" id="PS51011"/>
    </source>
</evidence>
<reference evidence="7" key="1">
    <citation type="submission" date="2023-07" db="EMBL/GenBank/DDBJ databases">
        <title>A draft genome of Kazachstania heterogenica Y-27499.</title>
        <authorList>
            <person name="Donic C."/>
            <person name="Kralova J.S."/>
            <person name="Fidel L."/>
            <person name="Ben-Dor S."/>
            <person name="Jung S."/>
        </authorList>
    </citation>
    <scope>NUCLEOTIDE SEQUENCE [LARGE SCALE GENOMIC DNA]</scope>
    <source>
        <strain evidence="7">Y27499</strain>
    </source>
</reference>
<feature type="region of interest" description="Disordered" evidence="4">
    <location>
        <begin position="500"/>
        <end position="547"/>
    </location>
</feature>
<dbReference type="GO" id="GO:0016514">
    <property type="term" value="C:SWI/SNF complex"/>
    <property type="evidence" value="ECO:0007669"/>
    <property type="project" value="TreeGrafter"/>
</dbReference>
<dbReference type="GO" id="GO:0000976">
    <property type="term" value="F:transcription cis-regulatory region binding"/>
    <property type="evidence" value="ECO:0007669"/>
    <property type="project" value="TreeGrafter"/>
</dbReference>
<feature type="compositionally biased region" description="Polar residues" evidence="4">
    <location>
        <begin position="500"/>
        <end position="516"/>
    </location>
</feature>
<dbReference type="PANTHER" id="PTHR13964:SF27">
    <property type="entry name" value="HAT-TRICK, ISOFORM D"/>
    <property type="match status" value="1"/>
</dbReference>
<gene>
    <name evidence="6" type="ORF">RI543_002817</name>
</gene>
<protein>
    <recommendedName>
        <fullName evidence="5">ARID domain-containing protein</fullName>
    </recommendedName>
</protein>
<evidence type="ECO:0000256" key="4">
    <source>
        <dbReference type="SAM" id="MobiDB-lite"/>
    </source>
</evidence>
<dbReference type="InterPro" id="IPR001606">
    <property type="entry name" value="ARID_dom"/>
</dbReference>
<dbReference type="GO" id="GO:0006357">
    <property type="term" value="P:regulation of transcription by RNA polymerase II"/>
    <property type="evidence" value="ECO:0007669"/>
    <property type="project" value="TreeGrafter"/>
</dbReference>
<dbReference type="SUPFAM" id="SSF46774">
    <property type="entry name" value="ARID-like"/>
    <property type="match status" value="1"/>
</dbReference>
<feature type="compositionally biased region" description="Basic and acidic residues" evidence="4">
    <location>
        <begin position="536"/>
        <end position="547"/>
    </location>
</feature>
<accession>A0AAN7WNI6</accession>
<dbReference type="EMBL" id="JAWIZZ010000046">
    <property type="protein sequence ID" value="KAK5779697.1"/>
    <property type="molecule type" value="Genomic_DNA"/>
</dbReference>
<dbReference type="AlphaFoldDB" id="A0AAN7WNI6"/>
<feature type="region of interest" description="Disordered" evidence="4">
    <location>
        <begin position="46"/>
        <end position="65"/>
    </location>
</feature>
<dbReference type="InterPro" id="IPR036431">
    <property type="entry name" value="ARID_dom_sf"/>
</dbReference>
<name>A0AAN7WNI6_9SACH</name>
<sequence length="1205" mass="138213">MFSTENNNQDNIVANTGTGSGSGGYNTSNNARDSFNAFFDSMGANLNNNNNNNNNDNTSNDFLNTQSSNMGMGSLYEQSINMNSNNINNSNNTNVNNISPSQYNMASATPQQILMFNHNSNNTNTINPASSSNNINIQPQQVLSTHGSPVLSNASPMIGTINMNNNNNNTNLQQQRLIELRQQQQQQQQQERIQTSMNSPITSNIILNNRNNSNITNNSPMTTTSSLNTPNNNYNNINMTPMNQSANLTPQQRQHLQHLQHQKNILQSLSPSLQQKISIEVNNKQYELFMKSLIENSKRRNAPLQSIPEIQNKKVNLFYLSLMVTKNGGYEEVTKKQLWNQIANKLRILDPQQLQMIYYNILLGYEKYMNTDEGRKESLAKKNFLQQFLQELLRKIQLENVHHHHQQQQQQQQQQTMNPNQFNDINLQQNKLQNVSNVNQNISFNNDIGNNTNIPGAGSPNFVPTTMNSANMSANNLVSNSLNMATPNLMSVNLNPQMIQPSSSVNLSSEMTTNKTTNKRGPKKPRKPRQKKKTKKELELERKQKEEQELEQRKLLEAQELQEKIILEQKIKQRYETELAKLPKVYKRTFIRNYKPRERKIDYTNGYDINYISQIGEKINSHKPIFLFAPELGTVNLHAISMSLQCNNLGEITTALNTLLVSSADAQLKIALNQCPSLLNSLAKLAINLLDDLTHIKKSSERKILRDKNLSFVSDYADQYDVEGYLDNISTSFSEGNKSIYDTFKEYVTLANVGVTDSKTDKVILVDSLTGCDIDQIGITERTINIEVPSNSEIDSIVLNKEDNNFDKVAHKWTSRIPSIRSQYDIENLSIFVPSYMEALKNIRCETDSPFSKIHIKGADDVSILILDQLSTISMILRNISFSDINSMIMSQNFFLKRYFNDLAWLLFTDSAKFKFHRKLFNFKKDMIITLSNISHHWRIESYTFTVTLILLILSFGFSKKNSAEKDNLTYDEYPLKISNYQSYSVDTLAKLLSLEHPNRQYLKVVLLNNFNDKNITINDDVKMAKRLILKYNENGDLCNDLIKYLFSIVPFQQLKEDLSLLKSISPVISQVLTSLYHLFLSIIEENNNTRNKKENIFLEWLTGSENLGINFRKLYELYQELLSKKEEYQSFYNNLNYKIIRLLRLLISESALDPASCQKIAEFPYLLPSEADLYKIIMHPSSDATFANEMRLFLDLRNKILDEI</sequence>
<organism evidence="6 7">
    <name type="scientific">Arxiozyma heterogenica</name>
    <dbReference type="NCBI Taxonomy" id="278026"/>
    <lineage>
        <taxon>Eukaryota</taxon>
        <taxon>Fungi</taxon>
        <taxon>Dikarya</taxon>
        <taxon>Ascomycota</taxon>
        <taxon>Saccharomycotina</taxon>
        <taxon>Saccharomycetes</taxon>
        <taxon>Saccharomycetales</taxon>
        <taxon>Saccharomycetaceae</taxon>
        <taxon>Arxiozyma</taxon>
    </lineage>
</organism>
<keyword evidence="2" id="KW-0804">Transcription</keyword>
<evidence type="ECO:0000256" key="2">
    <source>
        <dbReference type="ARBA" id="ARBA00023163"/>
    </source>
</evidence>
<proteinExistence type="predicted"/>
<evidence type="ECO:0000256" key="3">
    <source>
        <dbReference type="ARBA" id="ARBA00023242"/>
    </source>
</evidence>
<dbReference type="SMART" id="SM00501">
    <property type="entry name" value="BRIGHT"/>
    <property type="match status" value="1"/>
</dbReference>
<feature type="domain" description="ARID" evidence="5">
    <location>
        <begin position="283"/>
        <end position="370"/>
    </location>
</feature>
<keyword evidence="3" id="KW-0539">Nucleus</keyword>
<dbReference type="SMART" id="SM01014">
    <property type="entry name" value="ARID"/>
    <property type="match status" value="1"/>
</dbReference>
<dbReference type="CDD" id="cd16871">
    <property type="entry name" value="ARID_Swi1p-like"/>
    <property type="match status" value="1"/>
</dbReference>
<comment type="caution">
    <text evidence="6">The sequence shown here is derived from an EMBL/GenBank/DDBJ whole genome shotgun (WGS) entry which is preliminary data.</text>
</comment>
<evidence type="ECO:0000313" key="6">
    <source>
        <dbReference type="EMBL" id="KAK5779697.1"/>
    </source>
</evidence>
<dbReference type="Proteomes" id="UP001306508">
    <property type="component" value="Unassembled WGS sequence"/>
</dbReference>